<dbReference type="PIRSF" id="PIRSF006060">
    <property type="entry name" value="AA_transporter"/>
    <property type="match status" value="1"/>
</dbReference>
<proteinExistence type="predicted"/>
<dbReference type="RefSeq" id="WP_002684703.1">
    <property type="nucleotide sequence ID" value="NZ_CM001795.1"/>
</dbReference>
<feature type="transmembrane region" description="Helical" evidence="6">
    <location>
        <begin position="137"/>
        <end position="159"/>
    </location>
</feature>
<evidence type="ECO:0000256" key="6">
    <source>
        <dbReference type="SAM" id="Phobius"/>
    </source>
</evidence>
<dbReference type="InterPro" id="IPR002293">
    <property type="entry name" value="AA/rel_permease1"/>
</dbReference>
<protein>
    <recommendedName>
        <fullName evidence="8">Amino acid permease/ SLC12A domain-containing protein</fullName>
    </recommendedName>
</protein>
<evidence type="ECO:0000256" key="4">
    <source>
        <dbReference type="ARBA" id="ARBA00022989"/>
    </source>
</evidence>
<organism evidence="7">
    <name type="scientific">Treponema denticola H-22</name>
    <dbReference type="NCBI Taxonomy" id="999432"/>
    <lineage>
        <taxon>Bacteria</taxon>
        <taxon>Pseudomonadati</taxon>
        <taxon>Spirochaetota</taxon>
        <taxon>Spirochaetia</taxon>
        <taxon>Spirochaetales</taxon>
        <taxon>Treponemataceae</taxon>
        <taxon>Treponema</taxon>
    </lineage>
</organism>
<keyword evidence="2" id="KW-1003">Cell membrane</keyword>
<sequence>MEDKKIPAKVKGLSKFDVLNLVIGSIIGWGSFILPGTLFLPNSGVINTVLGLCIGGLFVIVIQKSYQVMLRNHIGEGGEFSYTLTNMGKVHGFVVGWSLSLCYLSMIPLNATAYVLILRKIFGKVMLWGYMYDFGPTSVYLADILIASAPIIVFTIINLRGLSLSSKIQNIMSSALVLIVIVLFFIILGKSDLKVFSDNYLGYDKISLAKTASIIAIIPFLFVGFDVVPQVSCDLGFAPSKTHLPTIISIIFGILLYSLLNMIGALSYGPEEAAKVEWAVASSVTSKTGSIGFFFLLIAIFSAVTGGINGFMISSSKLLGALSNEKLSPAFLGKKNDKNLYPNAILFIAGVSLIGPWIGREVIILIVDMASVLAALAYTYVGIIGIRKGKNLFEKTMCAFSGLIGLIFIGLLLIPGSPAQLTKGSMFFLIAWTLLGFLFYRFGTRRKEKSTE</sequence>
<dbReference type="AlphaFoldDB" id="A0A0E2E443"/>
<feature type="transmembrane region" description="Helical" evidence="6">
    <location>
        <begin position="364"/>
        <end position="384"/>
    </location>
</feature>
<dbReference type="InterPro" id="IPR050367">
    <property type="entry name" value="APC_superfamily"/>
</dbReference>
<feature type="transmembrane region" description="Helical" evidence="6">
    <location>
        <begin position="426"/>
        <end position="443"/>
    </location>
</feature>
<feature type="transmembrane region" description="Helical" evidence="6">
    <location>
        <begin position="94"/>
        <end position="117"/>
    </location>
</feature>
<keyword evidence="4 6" id="KW-1133">Transmembrane helix</keyword>
<feature type="transmembrane region" description="Helical" evidence="6">
    <location>
        <begin position="21"/>
        <end position="39"/>
    </location>
</feature>
<evidence type="ECO:0000256" key="5">
    <source>
        <dbReference type="ARBA" id="ARBA00023136"/>
    </source>
</evidence>
<keyword evidence="5 6" id="KW-0472">Membrane</keyword>
<reference evidence="7" key="1">
    <citation type="submission" date="2012-01" db="EMBL/GenBank/DDBJ databases">
        <title>The Genome Sequence of Treponema denticola H-22.</title>
        <authorList>
            <consortium name="The Broad Institute Genome Sequencing Platform"/>
            <person name="Earl A."/>
            <person name="Ward D."/>
            <person name="Feldgarden M."/>
            <person name="Gevers D."/>
            <person name="Blanton J.M."/>
            <person name="Fenno C.J."/>
            <person name="Baranova O.V."/>
            <person name="Mathney J."/>
            <person name="Dewhirst F.E."/>
            <person name="Izard J."/>
            <person name="Young S.K."/>
            <person name="Zeng Q."/>
            <person name="Gargeya S."/>
            <person name="Fitzgerald M."/>
            <person name="Haas B."/>
            <person name="Abouelleil A."/>
            <person name="Alvarado L."/>
            <person name="Arachchi H.M."/>
            <person name="Berlin A."/>
            <person name="Chapman S.B."/>
            <person name="Gearin G."/>
            <person name="Goldberg J."/>
            <person name="Griggs A."/>
            <person name="Gujja S."/>
            <person name="Hansen M."/>
            <person name="Heiman D."/>
            <person name="Howarth C."/>
            <person name="Larimer J."/>
            <person name="Lui A."/>
            <person name="MacDonald P.J.P."/>
            <person name="McCowen C."/>
            <person name="Montmayeur A."/>
            <person name="Murphy C."/>
            <person name="Neiman D."/>
            <person name="Pearson M."/>
            <person name="Priest M."/>
            <person name="Roberts A."/>
            <person name="Saif S."/>
            <person name="Shea T."/>
            <person name="Sisk P."/>
            <person name="Stolte C."/>
            <person name="Sykes S."/>
            <person name="Wortman J."/>
            <person name="Nusbaum C."/>
            <person name="Birren B."/>
        </authorList>
    </citation>
    <scope>NUCLEOTIDE SEQUENCE [LARGE SCALE GENOMIC DNA]</scope>
    <source>
        <strain evidence="7">H-22</strain>
    </source>
</reference>
<evidence type="ECO:0000256" key="1">
    <source>
        <dbReference type="ARBA" id="ARBA00004651"/>
    </source>
</evidence>
<dbReference type="GO" id="GO:0022857">
    <property type="term" value="F:transmembrane transporter activity"/>
    <property type="evidence" value="ECO:0007669"/>
    <property type="project" value="InterPro"/>
</dbReference>
<dbReference type="Gene3D" id="1.20.1740.10">
    <property type="entry name" value="Amino acid/polyamine transporter I"/>
    <property type="match status" value="1"/>
</dbReference>
<feature type="transmembrane region" description="Helical" evidence="6">
    <location>
        <begin position="289"/>
        <end position="319"/>
    </location>
</feature>
<dbReference type="Proteomes" id="UP000011705">
    <property type="component" value="Chromosome"/>
</dbReference>
<feature type="transmembrane region" description="Helical" evidence="6">
    <location>
        <begin position="248"/>
        <end position="269"/>
    </location>
</feature>
<feature type="transmembrane region" description="Helical" evidence="6">
    <location>
        <begin position="45"/>
        <end position="62"/>
    </location>
</feature>
<dbReference type="PANTHER" id="PTHR42770">
    <property type="entry name" value="AMINO ACID TRANSPORTER-RELATED"/>
    <property type="match status" value="1"/>
</dbReference>
<feature type="transmembrane region" description="Helical" evidence="6">
    <location>
        <begin position="340"/>
        <end position="358"/>
    </location>
</feature>
<comment type="caution">
    <text evidence="7">The sequence shown here is derived from an EMBL/GenBank/DDBJ whole genome shotgun (WGS) entry which is preliminary data.</text>
</comment>
<dbReference type="PANTHER" id="PTHR42770:SF7">
    <property type="entry name" value="MEMBRANE PROTEIN"/>
    <property type="match status" value="1"/>
</dbReference>
<feature type="transmembrane region" description="Helical" evidence="6">
    <location>
        <begin position="208"/>
        <end position="228"/>
    </location>
</feature>
<name>A0A0E2E443_TREDN</name>
<feature type="transmembrane region" description="Helical" evidence="6">
    <location>
        <begin position="171"/>
        <end position="188"/>
    </location>
</feature>
<feature type="transmembrane region" description="Helical" evidence="6">
    <location>
        <begin position="396"/>
        <end position="414"/>
    </location>
</feature>
<comment type="subcellular location">
    <subcellularLocation>
        <location evidence="1">Cell membrane</location>
        <topology evidence="1">Multi-pass membrane protein</topology>
    </subcellularLocation>
</comment>
<dbReference type="GO" id="GO:0005886">
    <property type="term" value="C:plasma membrane"/>
    <property type="evidence" value="ECO:0007669"/>
    <property type="project" value="UniProtKB-SubCell"/>
</dbReference>
<evidence type="ECO:0000256" key="3">
    <source>
        <dbReference type="ARBA" id="ARBA00022692"/>
    </source>
</evidence>
<evidence type="ECO:0008006" key="8">
    <source>
        <dbReference type="Google" id="ProtNLM"/>
    </source>
</evidence>
<evidence type="ECO:0000256" key="2">
    <source>
        <dbReference type="ARBA" id="ARBA00022475"/>
    </source>
</evidence>
<dbReference type="HOGENOM" id="CLU_007946_15_13_12"/>
<gene>
    <name evidence="7" type="ORF">HMPREF9726_01571</name>
</gene>
<dbReference type="EMBL" id="AGDV01000012">
    <property type="protein sequence ID" value="EMB33210.1"/>
    <property type="molecule type" value="Genomic_DNA"/>
</dbReference>
<dbReference type="Pfam" id="PF13520">
    <property type="entry name" value="AA_permease_2"/>
    <property type="match status" value="1"/>
</dbReference>
<accession>A0A0E2E443</accession>
<evidence type="ECO:0000313" key="7">
    <source>
        <dbReference type="EMBL" id="EMB33210.1"/>
    </source>
</evidence>
<keyword evidence="3 6" id="KW-0812">Transmembrane</keyword>
<dbReference type="PATRIC" id="fig|999432.5.peg.1630"/>